<accession>A0AAV2EXM7</accession>
<feature type="compositionally biased region" description="Low complexity" evidence="1">
    <location>
        <begin position="154"/>
        <end position="166"/>
    </location>
</feature>
<organism evidence="2 3">
    <name type="scientific">Linum trigynum</name>
    <dbReference type="NCBI Taxonomy" id="586398"/>
    <lineage>
        <taxon>Eukaryota</taxon>
        <taxon>Viridiplantae</taxon>
        <taxon>Streptophyta</taxon>
        <taxon>Embryophyta</taxon>
        <taxon>Tracheophyta</taxon>
        <taxon>Spermatophyta</taxon>
        <taxon>Magnoliopsida</taxon>
        <taxon>eudicotyledons</taxon>
        <taxon>Gunneridae</taxon>
        <taxon>Pentapetalae</taxon>
        <taxon>rosids</taxon>
        <taxon>fabids</taxon>
        <taxon>Malpighiales</taxon>
        <taxon>Linaceae</taxon>
        <taxon>Linum</taxon>
    </lineage>
</organism>
<keyword evidence="3" id="KW-1185">Reference proteome</keyword>
<dbReference type="AlphaFoldDB" id="A0AAV2EXM7"/>
<feature type="region of interest" description="Disordered" evidence="1">
    <location>
        <begin position="242"/>
        <end position="267"/>
    </location>
</feature>
<dbReference type="Proteomes" id="UP001497516">
    <property type="component" value="Chromosome 5"/>
</dbReference>
<protein>
    <submittedName>
        <fullName evidence="2">Uncharacterized protein</fullName>
    </submittedName>
</protein>
<feature type="compositionally biased region" description="Polar residues" evidence="1">
    <location>
        <begin position="255"/>
        <end position="267"/>
    </location>
</feature>
<proteinExistence type="predicted"/>
<gene>
    <name evidence="2" type="ORF">LTRI10_LOCUS31024</name>
</gene>
<evidence type="ECO:0000313" key="3">
    <source>
        <dbReference type="Proteomes" id="UP001497516"/>
    </source>
</evidence>
<evidence type="ECO:0000313" key="2">
    <source>
        <dbReference type="EMBL" id="CAL1390220.1"/>
    </source>
</evidence>
<reference evidence="2 3" key="1">
    <citation type="submission" date="2024-04" db="EMBL/GenBank/DDBJ databases">
        <authorList>
            <person name="Fracassetti M."/>
        </authorList>
    </citation>
    <scope>NUCLEOTIDE SEQUENCE [LARGE SCALE GENOMIC DNA]</scope>
</reference>
<feature type="region of interest" description="Disordered" evidence="1">
    <location>
        <begin position="1"/>
        <end position="177"/>
    </location>
</feature>
<sequence>MRKVGSRTTRGPPHRLSNSRTISKAHLAHNFVRSQARGTSIARKPNSRPNPRSVFPRPATRASPTRVRPAPVQLADDLQGPPRAQLRPLPSSPHKHRAQAQPAHRLPTARDARKPNSRPNSRGHSTDQHSSKKCRRSKDSNSRHSSNRHKHRAQAQLAAQPAQRLPMARDSRKPNSRTISKAHLAHNFARSQARRTSIARKPNPRIVFPRPATRASPTRGPTCAGIQLISTLQKNVVAARTRTRATPPTGKHPYQQATSKPCASMVQ</sequence>
<dbReference type="EMBL" id="OZ034818">
    <property type="protein sequence ID" value="CAL1390220.1"/>
    <property type="molecule type" value="Genomic_DNA"/>
</dbReference>
<name>A0AAV2EXM7_9ROSI</name>
<evidence type="ECO:0000256" key="1">
    <source>
        <dbReference type="SAM" id="MobiDB-lite"/>
    </source>
</evidence>